<reference evidence="8 9" key="1">
    <citation type="submission" date="2020-08" db="EMBL/GenBank/DDBJ databases">
        <title>Aphidius gifuensis genome sequencing and assembly.</title>
        <authorList>
            <person name="Du Z."/>
        </authorList>
    </citation>
    <scope>NUCLEOTIDE SEQUENCE [LARGE SCALE GENOMIC DNA]</scope>
    <source>
        <strain evidence="8">YNYX2018</strain>
        <tissue evidence="8">Adults</tissue>
    </source>
</reference>
<dbReference type="SUPFAM" id="SSF50494">
    <property type="entry name" value="Trypsin-like serine proteases"/>
    <property type="match status" value="2"/>
</dbReference>
<dbReference type="PRINTS" id="PR00722">
    <property type="entry name" value="CHYMOTRYPSIN"/>
</dbReference>
<dbReference type="GO" id="GO:0006508">
    <property type="term" value="P:proteolysis"/>
    <property type="evidence" value="ECO:0007669"/>
    <property type="project" value="UniProtKB-KW"/>
</dbReference>
<evidence type="ECO:0000313" key="9">
    <source>
        <dbReference type="Proteomes" id="UP000639338"/>
    </source>
</evidence>
<keyword evidence="4" id="KW-0720">Serine protease</keyword>
<dbReference type="PANTHER" id="PTHR24276">
    <property type="entry name" value="POLYSERASE-RELATED"/>
    <property type="match status" value="1"/>
</dbReference>
<evidence type="ECO:0000256" key="2">
    <source>
        <dbReference type="ARBA" id="ARBA00022670"/>
    </source>
</evidence>
<dbReference type="EMBL" id="JACMRX010000002">
    <property type="protein sequence ID" value="KAF7995486.1"/>
    <property type="molecule type" value="Genomic_DNA"/>
</dbReference>
<evidence type="ECO:0000256" key="3">
    <source>
        <dbReference type="ARBA" id="ARBA00022801"/>
    </source>
</evidence>
<keyword evidence="2" id="KW-0645">Protease</keyword>
<proteinExistence type="inferred from homology"/>
<feature type="chain" id="PRO_5032644593" description="Peptidase S1 domain-containing protein" evidence="6">
    <location>
        <begin position="18"/>
        <end position="464"/>
    </location>
</feature>
<organism evidence="8 9">
    <name type="scientific">Aphidius gifuensis</name>
    <name type="common">Parasitoid wasp</name>
    <dbReference type="NCBI Taxonomy" id="684658"/>
    <lineage>
        <taxon>Eukaryota</taxon>
        <taxon>Metazoa</taxon>
        <taxon>Ecdysozoa</taxon>
        <taxon>Arthropoda</taxon>
        <taxon>Hexapoda</taxon>
        <taxon>Insecta</taxon>
        <taxon>Pterygota</taxon>
        <taxon>Neoptera</taxon>
        <taxon>Endopterygota</taxon>
        <taxon>Hymenoptera</taxon>
        <taxon>Apocrita</taxon>
        <taxon>Ichneumonoidea</taxon>
        <taxon>Braconidae</taxon>
        <taxon>Aphidiinae</taxon>
        <taxon>Aphidius</taxon>
    </lineage>
</organism>
<dbReference type="CDD" id="cd00190">
    <property type="entry name" value="Tryp_SPc"/>
    <property type="match status" value="1"/>
</dbReference>
<dbReference type="PANTHER" id="PTHR24276:SF91">
    <property type="entry name" value="AT26814P-RELATED"/>
    <property type="match status" value="1"/>
</dbReference>
<evidence type="ECO:0000256" key="5">
    <source>
        <dbReference type="ARBA" id="ARBA00023157"/>
    </source>
</evidence>
<dbReference type="Gene3D" id="2.40.10.10">
    <property type="entry name" value="Trypsin-like serine proteases"/>
    <property type="match status" value="2"/>
</dbReference>
<protein>
    <recommendedName>
        <fullName evidence="7">Peptidase S1 domain-containing protein</fullName>
    </recommendedName>
</protein>
<feature type="domain" description="Peptidase S1" evidence="7">
    <location>
        <begin position="23"/>
        <end position="218"/>
    </location>
</feature>
<comment type="similarity">
    <text evidence="1">Belongs to the peptidase S1 family.</text>
</comment>
<dbReference type="SMART" id="SM00020">
    <property type="entry name" value="Tryp_SPc"/>
    <property type="match status" value="2"/>
</dbReference>
<dbReference type="InterPro" id="IPR001314">
    <property type="entry name" value="Peptidase_S1A"/>
</dbReference>
<sequence>MNLLLMITMLIIFTVDGKKKNKLIGGKRAPIGMFYSQVSLRWQETHLCAGTIISTMHILTAASCIIFERNTFASNVEILSGTADQLDAYNPGYLSEVSLLINHPDYDPRTPWIDDISILKLAKPIVYSRFRLNSDLPYKRHSSNIVFKISGWGDTSVDQSNQQSSRYLKYSHAKVLNYDKCIKYLKQLFLYLTNSQSCACMTEKNEGILNGDGGGGIIDMDDVYVVDGRKMNKVTGGLRTGIENYPSQVSLYTARGRLCGGTIVSPAHILTAANCVVPELGSTIGNIKILSGTNDQHDIQYADYISEVAYIIYHPKYNPRATWINDICILKLTKAIEYSSSRESVELPIFYHTNSRFKVSGWGTDKAGKKFTRFLHFIDVRVLSSETCRKHLESFSLRMSSSQSCANGLPPTNWVSNGDGGGGMIYHNTVYGIVSIRIPNKTKTFVFTRVSYYSDWIRYMMRTY</sequence>
<evidence type="ECO:0000256" key="1">
    <source>
        <dbReference type="ARBA" id="ARBA00007664"/>
    </source>
</evidence>
<evidence type="ECO:0000259" key="7">
    <source>
        <dbReference type="PROSITE" id="PS50240"/>
    </source>
</evidence>
<dbReference type="AlphaFoldDB" id="A0A834XZ20"/>
<keyword evidence="3" id="KW-0378">Hydrolase</keyword>
<evidence type="ECO:0000256" key="6">
    <source>
        <dbReference type="SAM" id="SignalP"/>
    </source>
</evidence>
<gene>
    <name evidence="8" type="ORF">HCN44_006593</name>
</gene>
<evidence type="ECO:0000256" key="4">
    <source>
        <dbReference type="ARBA" id="ARBA00022825"/>
    </source>
</evidence>
<dbReference type="PROSITE" id="PS50240">
    <property type="entry name" value="TRYPSIN_DOM"/>
    <property type="match status" value="2"/>
</dbReference>
<dbReference type="InterPro" id="IPR043504">
    <property type="entry name" value="Peptidase_S1_PA_chymotrypsin"/>
</dbReference>
<dbReference type="InterPro" id="IPR001254">
    <property type="entry name" value="Trypsin_dom"/>
</dbReference>
<accession>A0A834XZ20</accession>
<keyword evidence="6" id="KW-0732">Signal</keyword>
<dbReference type="GO" id="GO:0004252">
    <property type="term" value="F:serine-type endopeptidase activity"/>
    <property type="evidence" value="ECO:0007669"/>
    <property type="project" value="InterPro"/>
</dbReference>
<feature type="signal peptide" evidence="6">
    <location>
        <begin position="1"/>
        <end position="17"/>
    </location>
</feature>
<dbReference type="Pfam" id="PF00089">
    <property type="entry name" value="Trypsin"/>
    <property type="match status" value="2"/>
</dbReference>
<dbReference type="InterPro" id="IPR050430">
    <property type="entry name" value="Peptidase_S1"/>
</dbReference>
<name>A0A834XZ20_APHGI</name>
<comment type="caution">
    <text evidence="8">The sequence shown here is derived from an EMBL/GenBank/DDBJ whole genome shotgun (WGS) entry which is preliminary data.</text>
</comment>
<feature type="domain" description="Peptidase S1" evidence="7">
    <location>
        <begin position="234"/>
        <end position="462"/>
    </location>
</feature>
<dbReference type="OrthoDB" id="238681at2759"/>
<dbReference type="InterPro" id="IPR009003">
    <property type="entry name" value="Peptidase_S1_PA"/>
</dbReference>
<evidence type="ECO:0000313" key="8">
    <source>
        <dbReference type="EMBL" id="KAF7995486.1"/>
    </source>
</evidence>
<dbReference type="FunFam" id="2.40.10.10:FF:000068">
    <property type="entry name" value="transmembrane protease serine 2"/>
    <property type="match status" value="2"/>
</dbReference>
<keyword evidence="5" id="KW-1015">Disulfide bond</keyword>
<dbReference type="Proteomes" id="UP000639338">
    <property type="component" value="Unassembled WGS sequence"/>
</dbReference>
<keyword evidence="9" id="KW-1185">Reference proteome</keyword>